<dbReference type="Proteomes" id="UP000654075">
    <property type="component" value="Unassembled WGS sequence"/>
</dbReference>
<evidence type="ECO:0000256" key="1">
    <source>
        <dbReference type="SAM" id="MobiDB-lite"/>
    </source>
</evidence>
<name>A0A813JDJ2_POLGL</name>
<feature type="region of interest" description="Disordered" evidence="1">
    <location>
        <begin position="361"/>
        <end position="381"/>
    </location>
</feature>
<feature type="region of interest" description="Disordered" evidence="1">
    <location>
        <begin position="132"/>
        <end position="211"/>
    </location>
</feature>
<dbReference type="EMBL" id="CAJNNW010025767">
    <property type="protein sequence ID" value="CAE8679485.1"/>
    <property type="molecule type" value="Genomic_DNA"/>
</dbReference>
<proteinExistence type="predicted"/>
<feature type="compositionally biased region" description="Polar residues" evidence="1">
    <location>
        <begin position="361"/>
        <end position="370"/>
    </location>
</feature>
<gene>
    <name evidence="2" type="ORF">PGLA1383_LOCUS36204</name>
    <name evidence="3" type="ORF">PGLA2088_LOCUS21381</name>
</gene>
<protein>
    <submittedName>
        <fullName evidence="3">Uncharacterized protein</fullName>
    </submittedName>
</protein>
<dbReference type="EMBL" id="CAJNNV010026599">
    <property type="protein sequence ID" value="CAE8618591.1"/>
    <property type="molecule type" value="Genomic_DNA"/>
</dbReference>
<dbReference type="Proteomes" id="UP000626109">
    <property type="component" value="Unassembled WGS sequence"/>
</dbReference>
<accession>A0A813JDJ2</accession>
<dbReference type="OrthoDB" id="8058206at2759"/>
<sequence length="427" mass="46054">MASMFSRMASVSPTPSSSRDRQNEGSGLARRLGTWKISDTGDVLTPRPSIFRACSKLVLGSEGSKLALGSEGSKLALGSEGSKLALGSEGSKLALGNEEAPERQLKQTDVLLPQQQSRRLRTQTTLATLMDRNLLSPVSSPGEGGHEVSCSPLTRLPSKSSEAHELLPAGGLVSTSPSPRGPPQLPAAATSRLPAEGSVSTSPSPRGPLQLPAAATSRLLSKDPLQQTSPRRHLEVPAVKDSLFRSPRRRSAIATEKVETLKDSRRRSVSGEVEVQRTVSESGARIREEIALSRRRSLLLDDEFEVVLDDLAQKAGVEAATGSAEAARRAGLKLMDRQEALGKNASMEAGEEYRRQLVNAQERSEQQNADPSLEEEWEHSKSRPLLNRRASMADVIKAEVKVGERLRSMNRMLDRLSHADGVSSCPL</sequence>
<dbReference type="AlphaFoldDB" id="A0A813JDJ2"/>
<evidence type="ECO:0000313" key="4">
    <source>
        <dbReference type="Proteomes" id="UP000626109"/>
    </source>
</evidence>
<evidence type="ECO:0000313" key="2">
    <source>
        <dbReference type="EMBL" id="CAE8618591.1"/>
    </source>
</evidence>
<organism evidence="3 4">
    <name type="scientific">Polarella glacialis</name>
    <name type="common">Dinoflagellate</name>
    <dbReference type="NCBI Taxonomy" id="89957"/>
    <lineage>
        <taxon>Eukaryota</taxon>
        <taxon>Sar</taxon>
        <taxon>Alveolata</taxon>
        <taxon>Dinophyceae</taxon>
        <taxon>Suessiales</taxon>
        <taxon>Suessiaceae</taxon>
        <taxon>Polarella</taxon>
    </lineage>
</organism>
<evidence type="ECO:0000313" key="3">
    <source>
        <dbReference type="EMBL" id="CAE8679485.1"/>
    </source>
</evidence>
<evidence type="ECO:0000313" key="5">
    <source>
        <dbReference type="Proteomes" id="UP000654075"/>
    </source>
</evidence>
<keyword evidence="5" id="KW-1185">Reference proteome</keyword>
<reference evidence="3" key="1">
    <citation type="submission" date="2021-02" db="EMBL/GenBank/DDBJ databases">
        <authorList>
            <person name="Dougan E. K."/>
            <person name="Rhodes N."/>
            <person name="Thang M."/>
            <person name="Chan C."/>
        </authorList>
    </citation>
    <scope>NUCLEOTIDE SEQUENCE</scope>
</reference>
<feature type="region of interest" description="Disordered" evidence="1">
    <location>
        <begin position="1"/>
        <end position="32"/>
    </location>
</feature>
<comment type="caution">
    <text evidence="3">The sequence shown here is derived from an EMBL/GenBank/DDBJ whole genome shotgun (WGS) entry which is preliminary data.</text>
</comment>